<feature type="region of interest" description="Disordered" evidence="1">
    <location>
        <begin position="87"/>
        <end position="111"/>
    </location>
</feature>
<gene>
    <name evidence="3" type="ORF">CRG98_005754</name>
</gene>
<accession>A0A2I0KZI0</accession>
<feature type="non-terminal residue" evidence="3">
    <location>
        <position position="111"/>
    </location>
</feature>
<protein>
    <recommendedName>
        <fullName evidence="5">Secreted protein</fullName>
    </recommendedName>
</protein>
<evidence type="ECO:0000256" key="2">
    <source>
        <dbReference type="SAM" id="SignalP"/>
    </source>
</evidence>
<feature type="compositionally biased region" description="Basic and acidic residues" evidence="1">
    <location>
        <begin position="94"/>
        <end position="111"/>
    </location>
</feature>
<reference evidence="3 4" key="1">
    <citation type="submission" date="2017-11" db="EMBL/GenBank/DDBJ databases">
        <title>De-novo sequencing of pomegranate (Punica granatum L.) genome.</title>
        <authorList>
            <person name="Akparov Z."/>
            <person name="Amiraslanov A."/>
            <person name="Hajiyeva S."/>
            <person name="Abbasov M."/>
            <person name="Kaur K."/>
            <person name="Hamwieh A."/>
            <person name="Solovyev V."/>
            <person name="Salamov A."/>
            <person name="Braich B."/>
            <person name="Kosarev P."/>
            <person name="Mahmoud A."/>
            <person name="Hajiyev E."/>
            <person name="Babayeva S."/>
            <person name="Izzatullayeva V."/>
            <person name="Mammadov A."/>
            <person name="Mammadov A."/>
            <person name="Sharifova S."/>
            <person name="Ojaghi J."/>
            <person name="Eynullazada K."/>
            <person name="Bayramov B."/>
            <person name="Abdulazimova A."/>
            <person name="Shahmuradov I."/>
        </authorList>
    </citation>
    <scope>NUCLEOTIDE SEQUENCE [LARGE SCALE GENOMIC DNA]</scope>
    <source>
        <strain evidence="4">cv. AG2017</strain>
        <tissue evidence="3">Leaf</tissue>
    </source>
</reference>
<keyword evidence="2" id="KW-0732">Signal</keyword>
<evidence type="ECO:0008006" key="5">
    <source>
        <dbReference type="Google" id="ProtNLM"/>
    </source>
</evidence>
<proteinExistence type="predicted"/>
<feature type="signal peptide" evidence="2">
    <location>
        <begin position="1"/>
        <end position="19"/>
    </location>
</feature>
<dbReference type="EMBL" id="PGOL01000249">
    <property type="protein sequence ID" value="PKI73884.1"/>
    <property type="molecule type" value="Genomic_DNA"/>
</dbReference>
<dbReference type="AlphaFoldDB" id="A0A2I0KZI0"/>
<comment type="caution">
    <text evidence="3">The sequence shown here is derived from an EMBL/GenBank/DDBJ whole genome shotgun (WGS) entry which is preliminary data.</text>
</comment>
<dbReference type="Proteomes" id="UP000233551">
    <property type="component" value="Unassembled WGS sequence"/>
</dbReference>
<evidence type="ECO:0000313" key="3">
    <source>
        <dbReference type="EMBL" id="PKI73884.1"/>
    </source>
</evidence>
<organism evidence="3 4">
    <name type="scientific">Punica granatum</name>
    <name type="common">Pomegranate</name>
    <dbReference type="NCBI Taxonomy" id="22663"/>
    <lineage>
        <taxon>Eukaryota</taxon>
        <taxon>Viridiplantae</taxon>
        <taxon>Streptophyta</taxon>
        <taxon>Embryophyta</taxon>
        <taxon>Tracheophyta</taxon>
        <taxon>Spermatophyta</taxon>
        <taxon>Magnoliopsida</taxon>
        <taxon>eudicotyledons</taxon>
        <taxon>Gunneridae</taxon>
        <taxon>Pentapetalae</taxon>
        <taxon>rosids</taxon>
        <taxon>malvids</taxon>
        <taxon>Myrtales</taxon>
        <taxon>Lythraceae</taxon>
        <taxon>Punica</taxon>
    </lineage>
</organism>
<feature type="chain" id="PRO_5014118113" description="Secreted protein" evidence="2">
    <location>
        <begin position="20"/>
        <end position="111"/>
    </location>
</feature>
<keyword evidence="4" id="KW-1185">Reference proteome</keyword>
<sequence>MRITILMVWGAVGAGPATATHGFLPPEASWVKRGAHASFSLSSLKPPISQPISPLVSRENLLACSRIDSLSHSPVILKPPRALPFLAPKSPPCFDRRTSSTNSFDRHHPPQ</sequence>
<evidence type="ECO:0000256" key="1">
    <source>
        <dbReference type="SAM" id="MobiDB-lite"/>
    </source>
</evidence>
<evidence type="ECO:0000313" key="4">
    <source>
        <dbReference type="Proteomes" id="UP000233551"/>
    </source>
</evidence>
<name>A0A2I0KZI0_PUNGR</name>